<dbReference type="AlphaFoldDB" id="A0A223E5S5"/>
<evidence type="ECO:0000313" key="1">
    <source>
        <dbReference type="EMBL" id="ASS90586.1"/>
    </source>
</evidence>
<gene>
    <name evidence="1" type="ORF">AP3564_10435</name>
</gene>
<sequence length="76" mass="9124">MDLFKRCLSKTKEGFSKISIFIEEDEKTFGLLSRTSFDLYRLVRAKKDRNAKYVMRKISTQHLLNLRKKSMVKDYK</sequence>
<dbReference type="Proteomes" id="UP000214606">
    <property type="component" value="Chromosome"/>
</dbReference>
<dbReference type="KEGG" id="apak:AP3564_10435"/>
<organism evidence="1 2">
    <name type="scientific">Aeribacillus pallidus</name>
    <dbReference type="NCBI Taxonomy" id="33936"/>
    <lineage>
        <taxon>Bacteria</taxon>
        <taxon>Bacillati</taxon>
        <taxon>Bacillota</taxon>
        <taxon>Bacilli</taxon>
        <taxon>Bacillales</taxon>
        <taxon>Bacillaceae</taxon>
        <taxon>Aeribacillus</taxon>
    </lineage>
</organism>
<evidence type="ECO:0000313" key="2">
    <source>
        <dbReference type="Proteomes" id="UP000214606"/>
    </source>
</evidence>
<accession>A0A223E5S5</accession>
<proteinExistence type="predicted"/>
<reference evidence="1 2" key="1">
    <citation type="submission" date="2016-10" db="EMBL/GenBank/DDBJ databases">
        <title>The whole genome sequencing and assembly of Aeribacillus pallidus KCTC3564 strain.</title>
        <authorList>
            <person name="Lee Y.-J."/>
            <person name="Park M.-K."/>
            <person name="Yi H."/>
            <person name="Bahn Y.-S."/>
            <person name="Kim J.F."/>
            <person name="Lee D.-W."/>
        </authorList>
    </citation>
    <scope>NUCLEOTIDE SEQUENCE [LARGE SCALE GENOMIC DNA]</scope>
    <source>
        <strain evidence="1 2">KCTC3564</strain>
    </source>
</reference>
<name>A0A223E5S5_9BACI</name>
<dbReference type="EMBL" id="CP017703">
    <property type="protein sequence ID" value="ASS90586.1"/>
    <property type="molecule type" value="Genomic_DNA"/>
</dbReference>
<protein>
    <submittedName>
        <fullName evidence="1">Uncharacterized protein</fullName>
    </submittedName>
</protein>